<gene>
    <name evidence="11" type="ORF">MNEG_4878</name>
</gene>
<dbReference type="GO" id="GO:0005744">
    <property type="term" value="C:TIM23 mitochondrial import inner membrane translocase complex"/>
    <property type="evidence" value="ECO:0007669"/>
    <property type="project" value="InterPro"/>
</dbReference>
<keyword evidence="3" id="KW-0813">Transport</keyword>
<sequence length="148" mass="16062">MASKVIAQLLVAGATTLLRAGSQAFAKALQNAQQSGVAQEGVKAATRGASMSVQEAQMILGVSEKAPWADVMKRYKHLFDVNEKHGSFYLQSKVYRAWEALDDEYTRRGLKPPGTEDPAAAAGAEAQGQQQQQQGQQQSDGIRDEQQR</sequence>
<dbReference type="RefSeq" id="XP_013902102.1">
    <property type="nucleotide sequence ID" value="XM_014046648.1"/>
</dbReference>
<feature type="region of interest" description="Disordered" evidence="9">
    <location>
        <begin position="107"/>
        <end position="148"/>
    </location>
</feature>
<dbReference type="PANTHER" id="PTHR12388">
    <property type="entry name" value="MITOCHONDRIA ASSOCIATED GRANULOCYTE MACROPHAGE CSF SIGNALING MOLECULE"/>
    <property type="match status" value="1"/>
</dbReference>
<dbReference type="Proteomes" id="UP000054498">
    <property type="component" value="Unassembled WGS sequence"/>
</dbReference>
<protein>
    <submittedName>
        <fullName evidence="11">Import inner membrane translocase subunit Tim16</fullName>
    </submittedName>
</protein>
<organism evidence="11 12">
    <name type="scientific">Monoraphidium neglectum</name>
    <dbReference type="NCBI Taxonomy" id="145388"/>
    <lineage>
        <taxon>Eukaryota</taxon>
        <taxon>Viridiplantae</taxon>
        <taxon>Chlorophyta</taxon>
        <taxon>core chlorophytes</taxon>
        <taxon>Chlorophyceae</taxon>
        <taxon>CS clade</taxon>
        <taxon>Sphaeropleales</taxon>
        <taxon>Selenastraceae</taxon>
        <taxon>Monoraphidium</taxon>
    </lineage>
</organism>
<comment type="subcellular location">
    <subcellularLocation>
        <location evidence="1">Mitochondrion inner membrane</location>
        <topology evidence="1">Peripheral membrane protein</topology>
    </subcellularLocation>
</comment>
<dbReference type="AlphaFoldDB" id="A0A0D2JWK9"/>
<dbReference type="Pfam" id="PF03656">
    <property type="entry name" value="Pam16"/>
    <property type="match status" value="1"/>
</dbReference>
<keyword evidence="7" id="KW-0496">Mitochondrion</keyword>
<feature type="compositionally biased region" description="Low complexity" evidence="9">
    <location>
        <begin position="119"/>
        <end position="138"/>
    </location>
</feature>
<name>A0A0D2JWK9_9CHLO</name>
<dbReference type="GeneID" id="25737755"/>
<feature type="signal peptide" evidence="10">
    <location>
        <begin position="1"/>
        <end position="20"/>
    </location>
</feature>
<evidence type="ECO:0000313" key="12">
    <source>
        <dbReference type="Proteomes" id="UP000054498"/>
    </source>
</evidence>
<evidence type="ECO:0000256" key="6">
    <source>
        <dbReference type="ARBA" id="ARBA00023010"/>
    </source>
</evidence>
<evidence type="ECO:0000313" key="11">
    <source>
        <dbReference type="EMBL" id="KIZ03083.1"/>
    </source>
</evidence>
<feature type="chain" id="PRO_5002245223" evidence="10">
    <location>
        <begin position="21"/>
        <end position="148"/>
    </location>
</feature>
<comment type="similarity">
    <text evidence="2">Belongs to the TIM16/PAM16 family.</text>
</comment>
<dbReference type="PANTHER" id="PTHR12388:SF0">
    <property type="entry name" value="MITOCHONDRIAL IMPORT INNER MEMBRANE TRANSLOCASE SUBUNIT TIM16"/>
    <property type="match status" value="1"/>
</dbReference>
<dbReference type="GO" id="GO:0030150">
    <property type="term" value="P:protein import into mitochondrial matrix"/>
    <property type="evidence" value="ECO:0007669"/>
    <property type="project" value="InterPro"/>
</dbReference>
<dbReference type="FunFam" id="1.10.287.110:FF:000006">
    <property type="entry name" value="Import inner membrane translocase subunit TIM16"/>
    <property type="match status" value="1"/>
</dbReference>
<evidence type="ECO:0000256" key="9">
    <source>
        <dbReference type="SAM" id="MobiDB-lite"/>
    </source>
</evidence>
<dbReference type="OrthoDB" id="10262892at2759"/>
<dbReference type="InterPro" id="IPR036869">
    <property type="entry name" value="J_dom_sf"/>
</dbReference>
<evidence type="ECO:0000256" key="10">
    <source>
        <dbReference type="SAM" id="SignalP"/>
    </source>
</evidence>
<evidence type="ECO:0000256" key="1">
    <source>
        <dbReference type="ARBA" id="ARBA00004637"/>
    </source>
</evidence>
<keyword evidence="6" id="KW-0811">Translocation</keyword>
<accession>A0A0D2JWK9</accession>
<dbReference type="STRING" id="145388.A0A0D2JWK9"/>
<keyword evidence="12" id="KW-1185">Reference proteome</keyword>
<evidence type="ECO:0000256" key="2">
    <source>
        <dbReference type="ARBA" id="ARBA00008817"/>
    </source>
</evidence>
<evidence type="ECO:0000256" key="3">
    <source>
        <dbReference type="ARBA" id="ARBA00022448"/>
    </source>
</evidence>
<reference evidence="11 12" key="1">
    <citation type="journal article" date="2013" name="BMC Genomics">
        <title>Reconstruction of the lipid metabolism for the microalga Monoraphidium neglectum from its genome sequence reveals characteristics suitable for biofuel production.</title>
        <authorList>
            <person name="Bogen C."/>
            <person name="Al-Dilaimi A."/>
            <person name="Albersmeier A."/>
            <person name="Wichmann J."/>
            <person name="Grundmann M."/>
            <person name="Rupp O."/>
            <person name="Lauersen K.J."/>
            <person name="Blifernez-Klassen O."/>
            <person name="Kalinowski J."/>
            <person name="Goesmann A."/>
            <person name="Mussgnug J.H."/>
            <person name="Kruse O."/>
        </authorList>
    </citation>
    <scope>NUCLEOTIDE SEQUENCE [LARGE SCALE GENOMIC DNA]</scope>
    <source>
        <strain evidence="11 12">SAG 48.87</strain>
    </source>
</reference>
<dbReference type="InterPro" id="IPR005341">
    <property type="entry name" value="Tim16"/>
</dbReference>
<evidence type="ECO:0000256" key="8">
    <source>
        <dbReference type="ARBA" id="ARBA00023136"/>
    </source>
</evidence>
<keyword evidence="5" id="KW-0653">Protein transport</keyword>
<evidence type="ECO:0000256" key="5">
    <source>
        <dbReference type="ARBA" id="ARBA00022927"/>
    </source>
</evidence>
<keyword evidence="8" id="KW-0472">Membrane</keyword>
<dbReference type="Gene3D" id="1.10.287.110">
    <property type="entry name" value="DnaJ domain"/>
    <property type="match status" value="1"/>
</dbReference>
<keyword evidence="10" id="KW-0732">Signal</keyword>
<keyword evidence="4" id="KW-0999">Mitochondrion inner membrane</keyword>
<dbReference type="KEGG" id="mng:MNEG_4878"/>
<proteinExistence type="inferred from homology"/>
<evidence type="ECO:0000256" key="7">
    <source>
        <dbReference type="ARBA" id="ARBA00023128"/>
    </source>
</evidence>
<evidence type="ECO:0000256" key="4">
    <source>
        <dbReference type="ARBA" id="ARBA00022792"/>
    </source>
</evidence>
<dbReference type="EMBL" id="KK100918">
    <property type="protein sequence ID" value="KIZ03083.1"/>
    <property type="molecule type" value="Genomic_DNA"/>
</dbReference>